<evidence type="ECO:0000313" key="1">
    <source>
        <dbReference type="EMBL" id="KAF9469799.1"/>
    </source>
</evidence>
<keyword evidence="2" id="KW-1185">Reference proteome</keyword>
<dbReference type="InterPro" id="IPR027417">
    <property type="entry name" value="P-loop_NTPase"/>
</dbReference>
<accession>A0A9P5YJL7</accession>
<evidence type="ECO:0000313" key="2">
    <source>
        <dbReference type="Proteomes" id="UP000807353"/>
    </source>
</evidence>
<protein>
    <submittedName>
        <fullName evidence="1">Uncharacterized protein</fullName>
    </submittedName>
</protein>
<name>A0A9P5YJL7_9AGAR</name>
<dbReference type="OrthoDB" id="2846732at2759"/>
<dbReference type="EMBL" id="MU150229">
    <property type="protein sequence ID" value="KAF9469799.1"/>
    <property type="molecule type" value="Genomic_DNA"/>
</dbReference>
<dbReference type="Gene3D" id="3.40.50.300">
    <property type="entry name" value="P-loop containing nucleotide triphosphate hydrolases"/>
    <property type="match status" value="1"/>
</dbReference>
<dbReference type="AlphaFoldDB" id="A0A9P5YJL7"/>
<comment type="caution">
    <text evidence="1">The sequence shown here is derived from an EMBL/GenBank/DDBJ whole genome shotgun (WGS) entry which is preliminary data.</text>
</comment>
<gene>
    <name evidence="1" type="ORF">BDZ94DRAFT_29264</name>
</gene>
<reference evidence="1" key="1">
    <citation type="submission" date="2020-11" db="EMBL/GenBank/DDBJ databases">
        <authorList>
            <consortium name="DOE Joint Genome Institute"/>
            <person name="Ahrendt S."/>
            <person name="Riley R."/>
            <person name="Andreopoulos W."/>
            <person name="Labutti K."/>
            <person name="Pangilinan J."/>
            <person name="Ruiz-Duenas F.J."/>
            <person name="Barrasa J.M."/>
            <person name="Sanchez-Garcia M."/>
            <person name="Camarero S."/>
            <person name="Miyauchi S."/>
            <person name="Serrano A."/>
            <person name="Linde D."/>
            <person name="Babiker R."/>
            <person name="Drula E."/>
            <person name="Ayuso-Fernandez I."/>
            <person name="Pacheco R."/>
            <person name="Padilla G."/>
            <person name="Ferreira P."/>
            <person name="Barriuso J."/>
            <person name="Kellner H."/>
            <person name="Castanera R."/>
            <person name="Alfaro M."/>
            <person name="Ramirez L."/>
            <person name="Pisabarro A.G."/>
            <person name="Kuo A."/>
            <person name="Tritt A."/>
            <person name="Lipzen A."/>
            <person name="He G."/>
            <person name="Yan M."/>
            <person name="Ng V."/>
            <person name="Cullen D."/>
            <person name="Martin F."/>
            <person name="Rosso M.-N."/>
            <person name="Henrissat B."/>
            <person name="Hibbett D."/>
            <person name="Martinez A.T."/>
            <person name="Grigoriev I.V."/>
        </authorList>
    </citation>
    <scope>NUCLEOTIDE SEQUENCE</scope>
    <source>
        <strain evidence="1">CBS 247.69</strain>
    </source>
</reference>
<organism evidence="1 2">
    <name type="scientific">Collybia nuda</name>
    <dbReference type="NCBI Taxonomy" id="64659"/>
    <lineage>
        <taxon>Eukaryota</taxon>
        <taxon>Fungi</taxon>
        <taxon>Dikarya</taxon>
        <taxon>Basidiomycota</taxon>
        <taxon>Agaricomycotina</taxon>
        <taxon>Agaricomycetes</taxon>
        <taxon>Agaricomycetidae</taxon>
        <taxon>Agaricales</taxon>
        <taxon>Tricholomatineae</taxon>
        <taxon>Clitocybaceae</taxon>
        <taxon>Collybia</taxon>
    </lineage>
</organism>
<proteinExistence type="predicted"/>
<sequence>MAKTYNRKNTIAGILYMQPISASRMTETPLTHLKLFQQSCGSYLSPRRIVLATTMWKQVNQAKAKAREDQIRKEYWKTMSEMGSPVVRFEDSGESAWRVVAELLGDTG</sequence>
<dbReference type="Proteomes" id="UP000807353">
    <property type="component" value="Unassembled WGS sequence"/>
</dbReference>